<dbReference type="OrthoDB" id="5426988at2759"/>
<organism evidence="1 2">
    <name type="scientific">Microthyrium microscopicum</name>
    <dbReference type="NCBI Taxonomy" id="703497"/>
    <lineage>
        <taxon>Eukaryota</taxon>
        <taxon>Fungi</taxon>
        <taxon>Dikarya</taxon>
        <taxon>Ascomycota</taxon>
        <taxon>Pezizomycotina</taxon>
        <taxon>Dothideomycetes</taxon>
        <taxon>Dothideomycetes incertae sedis</taxon>
        <taxon>Microthyriales</taxon>
        <taxon>Microthyriaceae</taxon>
        <taxon>Microthyrium</taxon>
    </lineage>
</organism>
<reference evidence="1" key="1">
    <citation type="journal article" date="2020" name="Stud. Mycol.">
        <title>101 Dothideomycetes genomes: a test case for predicting lifestyles and emergence of pathogens.</title>
        <authorList>
            <person name="Haridas S."/>
            <person name="Albert R."/>
            <person name="Binder M."/>
            <person name="Bloem J."/>
            <person name="Labutti K."/>
            <person name="Salamov A."/>
            <person name="Andreopoulos B."/>
            <person name="Baker S."/>
            <person name="Barry K."/>
            <person name="Bills G."/>
            <person name="Bluhm B."/>
            <person name="Cannon C."/>
            <person name="Castanera R."/>
            <person name="Culley D."/>
            <person name="Daum C."/>
            <person name="Ezra D."/>
            <person name="Gonzalez J."/>
            <person name="Henrissat B."/>
            <person name="Kuo A."/>
            <person name="Liang C."/>
            <person name="Lipzen A."/>
            <person name="Lutzoni F."/>
            <person name="Magnuson J."/>
            <person name="Mondo S."/>
            <person name="Nolan M."/>
            <person name="Ohm R."/>
            <person name="Pangilinan J."/>
            <person name="Park H.-J."/>
            <person name="Ramirez L."/>
            <person name="Alfaro M."/>
            <person name="Sun H."/>
            <person name="Tritt A."/>
            <person name="Yoshinaga Y."/>
            <person name="Zwiers L.-H."/>
            <person name="Turgeon B."/>
            <person name="Goodwin S."/>
            <person name="Spatafora J."/>
            <person name="Crous P."/>
            <person name="Grigoriev I."/>
        </authorList>
    </citation>
    <scope>NUCLEOTIDE SEQUENCE</scope>
    <source>
        <strain evidence="1">CBS 115976</strain>
    </source>
</reference>
<dbReference type="InterPro" id="IPR027417">
    <property type="entry name" value="P-loop_NTPase"/>
</dbReference>
<keyword evidence="2" id="KW-1185">Reference proteome</keyword>
<dbReference type="SUPFAM" id="SSF52540">
    <property type="entry name" value="P-loop containing nucleoside triphosphate hydrolases"/>
    <property type="match status" value="1"/>
</dbReference>
<dbReference type="Gene3D" id="3.40.50.300">
    <property type="entry name" value="P-loop containing nucleotide triphosphate hydrolases"/>
    <property type="match status" value="1"/>
</dbReference>
<dbReference type="AlphaFoldDB" id="A0A6A6U4X8"/>
<dbReference type="EMBL" id="MU004237">
    <property type="protein sequence ID" value="KAF2667325.1"/>
    <property type="molecule type" value="Genomic_DNA"/>
</dbReference>
<sequence>MEPCLILINGYPGVGKHTIAKHIHTALDSDNNTTFIHNHLLIDPVEAICPGRNPRHYALRKKFRDVAFDALIADPNPQLSIIITISLGANADDIAVMHEHLRIARERRIKRPLGQLDV</sequence>
<gene>
    <name evidence="1" type="ORF">BT63DRAFT_290038</name>
</gene>
<proteinExistence type="predicted"/>
<dbReference type="Proteomes" id="UP000799302">
    <property type="component" value="Unassembled WGS sequence"/>
</dbReference>
<accession>A0A6A6U4X8</accession>
<evidence type="ECO:0000313" key="2">
    <source>
        <dbReference type="Proteomes" id="UP000799302"/>
    </source>
</evidence>
<evidence type="ECO:0008006" key="3">
    <source>
        <dbReference type="Google" id="ProtNLM"/>
    </source>
</evidence>
<name>A0A6A6U4X8_9PEZI</name>
<protein>
    <recommendedName>
        <fullName evidence="3">ATPase AAA-type core domain-containing protein</fullName>
    </recommendedName>
</protein>
<evidence type="ECO:0000313" key="1">
    <source>
        <dbReference type="EMBL" id="KAF2667325.1"/>
    </source>
</evidence>